<dbReference type="VEuPathDB" id="FungiDB:EYZ11_013309"/>
<evidence type="ECO:0000313" key="2">
    <source>
        <dbReference type="Proteomes" id="UP000324241"/>
    </source>
</evidence>
<proteinExistence type="predicted"/>
<accession>A0A5M9MC08</accession>
<evidence type="ECO:0000313" key="1">
    <source>
        <dbReference type="EMBL" id="KAA8642814.1"/>
    </source>
</evidence>
<dbReference type="GeneID" id="54332268"/>
<protein>
    <submittedName>
        <fullName evidence="1">Uncharacterized protein</fullName>
    </submittedName>
</protein>
<dbReference type="Proteomes" id="UP000324241">
    <property type="component" value="Unassembled WGS sequence"/>
</dbReference>
<name>A0A5M9MC08_9EURO</name>
<dbReference type="OrthoDB" id="10000387at2759"/>
<dbReference type="RefSeq" id="XP_033422176.1">
    <property type="nucleotide sequence ID" value="XM_033574158.1"/>
</dbReference>
<comment type="caution">
    <text evidence="1">The sequence shown here is derived from an EMBL/GenBank/DDBJ whole genome shotgun (WGS) entry which is preliminary data.</text>
</comment>
<dbReference type="EMBL" id="QUQM01000005">
    <property type="protein sequence ID" value="KAA8642814.1"/>
    <property type="molecule type" value="Genomic_DNA"/>
</dbReference>
<sequence length="1380" mass="153308">MGYFWPDLKNNVALKQVNNHVYYKDINIFVDIVKDVTYTGKEMVKANIWSLRKRVSLTPERNATISILFESARPIGRLGFGGFIVGVRIYASAPQLAIFARFFSIHIQSNNLPSAIVPAAMERVRKTFFDPLATSKARIRESLAGLPVGSAHPFSPERILLCRTESGIDEIDVSSYPEGFFFSAVDLGEMGEILLRRMAGFRSHLSVFEDFHIQQAPALTFKIPIVSGQITILAVSERTPTYYDFCFADADCNACCWLARKTFPGITHSGDILNRQDLLDYVTVNKDSLTDKEICVFISGYQTTQITRFLGTNPALLVANHVDKVLYIIPVPLDAATIRDATICCPLVIKRDGDSLICSILPTATTDRDMMCSSDKLVSPAFPEAIKRADFTISLPQPTVTRVAVDDPGKEDTGLDSESLRMIIAKENAVLTTNSATLPSFLALENTQIINFGTGIAFELPNEKLPSKIQPSAVVLPCIFGSQLQGPALLATGTTPSNVPFLDETALRDYYEQLKNIVVIVDDRMTDNARNLATSYRINAPFIVQLNPENEPKNTDDVLSLLNSANINAVTALAGPQSLVLVQVSDKYYFYRGLANRAHLNTSSLVFGSDVTSILESVGIDSMIYPGVKRIVNLDDSNTIILPTSGQFILPGDLQKLIEELPVEKVHDMEEDISAVVTQLQSLLNQKDLLELSKALVSAFSANVSNVTAPLRDAYITFLAQEYKMEDPKLVQRKNALLGDLRKSTKEMQKALEPAISSLANMMSSQTTSKRTHDLKRLVRQAQIQGNVEAVKSMTFDTLAGYLETYAAEMGVMLLNIETVPYRQLLGNLKNAAIDASQCCELDSRVLYLEGFDAGIIIEQSQGNHTGPLRSQAGSSQPILAVPYLNQGKGNGSMLAWVCWDEFVNLKSPYTVRWMEKCNEAHIAALRIIMRQTISQAVASREHDIQPGSPETGHLMSALLMAAMTKLAAMRISAPVVLDTAEDTVTRLMRGLFGNLLTIAGSGVRPLSMVWQLFGLNPQYDIPNKDAEWIWYETVVALYPYTGWPLKQFYVNLEKLLDKVIVRVVTKNEKLAEIKLSRTAELVRYCKLRNIQLDHSRTIITAFMRMLTTENMDIAAVAARLLEQLPQKLEKQSRSYTRMIKYLEHLATGGQRCVHDDLVTANVYTRRSAAFRELKTEVSEACGRNDWTKMKESCQALVDKHAEIAALWHVSPELLKIQNIKVDAERSRVPWQVGKKGQFGDNIEPLNEALLHEILTGERHGPVATIDSDEKVAATTTAIVEQNTDEEFSQFKSSLQPHFIATMQKSLTAEDVCGITKIPVTAMRVFIKALNPEFVWEDLGQNFKAVILGLLKERSNRAESRPVQKLLDLESGNKALQIEG</sequence>
<reference evidence="1 2" key="1">
    <citation type="submission" date="2019-08" db="EMBL/GenBank/DDBJ databases">
        <title>The genome sequence of a newly discovered highly antifungal drug resistant Aspergillus species, Aspergillus tanneri NIH 1004.</title>
        <authorList>
            <person name="Mounaud S."/>
            <person name="Singh I."/>
            <person name="Joardar V."/>
            <person name="Pakala S."/>
            <person name="Pakala S."/>
            <person name="Venepally P."/>
            <person name="Chung J.K."/>
            <person name="Losada L."/>
            <person name="Nierman W.C."/>
        </authorList>
    </citation>
    <scope>NUCLEOTIDE SEQUENCE [LARGE SCALE GENOMIC DNA]</scope>
    <source>
        <strain evidence="1 2">NIH1004</strain>
    </source>
</reference>
<dbReference type="VEuPathDB" id="FungiDB:EYZ11_004351"/>
<gene>
    <name evidence="1" type="ORF">ATNIH1004_009566</name>
</gene>
<organism evidence="1 2">
    <name type="scientific">Aspergillus tanneri</name>
    <dbReference type="NCBI Taxonomy" id="1220188"/>
    <lineage>
        <taxon>Eukaryota</taxon>
        <taxon>Fungi</taxon>
        <taxon>Dikarya</taxon>
        <taxon>Ascomycota</taxon>
        <taxon>Pezizomycotina</taxon>
        <taxon>Eurotiomycetes</taxon>
        <taxon>Eurotiomycetidae</taxon>
        <taxon>Eurotiales</taxon>
        <taxon>Aspergillaceae</taxon>
        <taxon>Aspergillus</taxon>
        <taxon>Aspergillus subgen. Circumdati</taxon>
    </lineage>
</organism>